<name>A0ABW0VGZ5_9ACTN</name>
<dbReference type="Proteomes" id="UP001596066">
    <property type="component" value="Unassembled WGS sequence"/>
</dbReference>
<feature type="signal peptide" evidence="1">
    <location>
        <begin position="1"/>
        <end position="26"/>
    </location>
</feature>
<organism evidence="2 3">
    <name type="scientific">Kitasatospora cinereorecta</name>
    <dbReference type="NCBI Taxonomy" id="285560"/>
    <lineage>
        <taxon>Bacteria</taxon>
        <taxon>Bacillati</taxon>
        <taxon>Actinomycetota</taxon>
        <taxon>Actinomycetes</taxon>
        <taxon>Kitasatosporales</taxon>
        <taxon>Streptomycetaceae</taxon>
        <taxon>Kitasatospora</taxon>
    </lineage>
</organism>
<keyword evidence="3" id="KW-1185">Reference proteome</keyword>
<dbReference type="EMBL" id="JBHSOC010000041">
    <property type="protein sequence ID" value="MFC5644074.1"/>
    <property type="molecule type" value="Genomic_DNA"/>
</dbReference>
<evidence type="ECO:0000313" key="2">
    <source>
        <dbReference type="EMBL" id="MFC5644074.1"/>
    </source>
</evidence>
<protein>
    <recommendedName>
        <fullName evidence="4">Lipoprotein</fullName>
    </recommendedName>
</protein>
<evidence type="ECO:0000313" key="3">
    <source>
        <dbReference type="Proteomes" id="UP001596066"/>
    </source>
</evidence>
<dbReference type="RefSeq" id="WP_346141980.1">
    <property type="nucleotide sequence ID" value="NZ_BAAAUA010000007.1"/>
</dbReference>
<feature type="chain" id="PRO_5046557251" description="Lipoprotein" evidence="1">
    <location>
        <begin position="27"/>
        <end position="171"/>
    </location>
</feature>
<proteinExistence type="predicted"/>
<reference evidence="3" key="1">
    <citation type="journal article" date="2019" name="Int. J. Syst. Evol. Microbiol.">
        <title>The Global Catalogue of Microorganisms (GCM) 10K type strain sequencing project: providing services to taxonomists for standard genome sequencing and annotation.</title>
        <authorList>
            <consortium name="The Broad Institute Genomics Platform"/>
            <consortium name="The Broad Institute Genome Sequencing Center for Infectious Disease"/>
            <person name="Wu L."/>
            <person name="Ma J."/>
        </authorList>
    </citation>
    <scope>NUCLEOTIDE SEQUENCE [LARGE SCALE GENOMIC DNA]</scope>
    <source>
        <strain evidence="3">CGMCC 4.1622</strain>
    </source>
</reference>
<comment type="caution">
    <text evidence="2">The sequence shown here is derived from an EMBL/GenBank/DDBJ whole genome shotgun (WGS) entry which is preliminary data.</text>
</comment>
<sequence>MERRMWTGLAAGVGAAALALSGCSSSGGSTNPAVSSAVAGVQSAASSALGGLASAGTSAFASAASSAAAAASSALASVKGGLDAKDEVTLGSVSATSDGRVQVPLTVNNKESQGYKYTVQVNFNDASGNLLDVTVVTVQEVPAGGTGQATATSNRDLSGTVTATVERAVRY</sequence>
<keyword evidence="1" id="KW-0732">Signal</keyword>
<evidence type="ECO:0000256" key="1">
    <source>
        <dbReference type="SAM" id="SignalP"/>
    </source>
</evidence>
<accession>A0ABW0VGZ5</accession>
<gene>
    <name evidence="2" type="ORF">ACFPZF_22285</name>
</gene>
<dbReference type="PROSITE" id="PS51257">
    <property type="entry name" value="PROKAR_LIPOPROTEIN"/>
    <property type="match status" value="1"/>
</dbReference>
<evidence type="ECO:0008006" key="4">
    <source>
        <dbReference type="Google" id="ProtNLM"/>
    </source>
</evidence>